<keyword evidence="3" id="KW-1185">Reference proteome</keyword>
<dbReference type="AlphaFoldDB" id="A0A9K3P9M9"/>
<dbReference type="EMBL" id="JAGRRH010000046">
    <property type="protein sequence ID" value="KAG7338890.1"/>
    <property type="molecule type" value="Genomic_DNA"/>
</dbReference>
<comment type="caution">
    <text evidence="2">The sequence shown here is derived from an EMBL/GenBank/DDBJ whole genome shotgun (WGS) entry which is preliminary data.</text>
</comment>
<organism evidence="2 3">
    <name type="scientific">Nitzschia inconspicua</name>
    <dbReference type="NCBI Taxonomy" id="303405"/>
    <lineage>
        <taxon>Eukaryota</taxon>
        <taxon>Sar</taxon>
        <taxon>Stramenopiles</taxon>
        <taxon>Ochrophyta</taxon>
        <taxon>Bacillariophyta</taxon>
        <taxon>Bacillariophyceae</taxon>
        <taxon>Bacillariophycidae</taxon>
        <taxon>Bacillariales</taxon>
        <taxon>Bacillariaceae</taxon>
        <taxon>Nitzschia</taxon>
    </lineage>
</organism>
<dbReference type="OrthoDB" id="47296at2759"/>
<proteinExistence type="predicted"/>
<accession>A0A9K3P9M9</accession>
<feature type="region of interest" description="Disordered" evidence="1">
    <location>
        <begin position="157"/>
        <end position="178"/>
    </location>
</feature>
<name>A0A9K3P9M9_9STRA</name>
<reference evidence="2" key="1">
    <citation type="journal article" date="2021" name="Sci. Rep.">
        <title>Diploid genomic architecture of Nitzschia inconspicua, an elite biomass production diatom.</title>
        <authorList>
            <person name="Oliver A."/>
            <person name="Podell S."/>
            <person name="Pinowska A."/>
            <person name="Traller J.C."/>
            <person name="Smith S.R."/>
            <person name="McClure R."/>
            <person name="Beliaev A."/>
            <person name="Bohutskyi P."/>
            <person name="Hill E.A."/>
            <person name="Rabines A."/>
            <person name="Zheng H."/>
            <person name="Allen L.Z."/>
            <person name="Kuo A."/>
            <person name="Grigoriev I.V."/>
            <person name="Allen A.E."/>
            <person name="Hazlebeck D."/>
            <person name="Allen E.E."/>
        </authorList>
    </citation>
    <scope>NUCLEOTIDE SEQUENCE</scope>
    <source>
        <strain evidence="2">Hildebrandi</strain>
    </source>
</reference>
<reference evidence="2" key="2">
    <citation type="submission" date="2021-04" db="EMBL/GenBank/DDBJ databases">
        <authorList>
            <person name="Podell S."/>
        </authorList>
    </citation>
    <scope>NUCLEOTIDE SEQUENCE</scope>
    <source>
        <strain evidence="2">Hildebrandi</strain>
    </source>
</reference>
<feature type="compositionally biased region" description="Low complexity" evidence="1">
    <location>
        <begin position="67"/>
        <end position="79"/>
    </location>
</feature>
<dbReference type="Proteomes" id="UP000693970">
    <property type="component" value="Unassembled WGS sequence"/>
</dbReference>
<evidence type="ECO:0000256" key="1">
    <source>
        <dbReference type="SAM" id="MobiDB-lite"/>
    </source>
</evidence>
<evidence type="ECO:0000313" key="2">
    <source>
        <dbReference type="EMBL" id="KAG7338890.1"/>
    </source>
</evidence>
<sequence>MTIKIERDAFLRVITRKGPLIEKAQQQQRDEEEFVVVTLPSKDDFFYNDLIPVSADDDDDDQASLLSLSTDSSSTSSGTAEDDAQERRVTFAEDLVTDVFTRERTLPEEVPRLFYTSMETQTFRQQYRFERKVINELSIDPEAFPEEELHNLLSKATVTSPHSSAGSKNTPLSSPLSSSRHHISRVVVLHNDKLETFFHQGDEEGEEKNEDDLLASLVSPSVSPEPLSSTVPFAPTSSSSDDFFDSDSFWTGSLTCLCVCLCRYVLDLVLWCLLQQVDHVTVSGNGKFVNDYCFRGNKTVKKVENDHYQAGQTDGSISCDLWTKQKIVLATTIIVIFTHIINNNLGRGTVTLGTVICCILKFL</sequence>
<feature type="region of interest" description="Disordered" evidence="1">
    <location>
        <begin position="67"/>
        <end position="86"/>
    </location>
</feature>
<evidence type="ECO:0000313" key="3">
    <source>
        <dbReference type="Proteomes" id="UP000693970"/>
    </source>
</evidence>
<gene>
    <name evidence="2" type="ORF">IV203_004790</name>
</gene>
<feature type="compositionally biased region" description="Polar residues" evidence="1">
    <location>
        <begin position="157"/>
        <end position="170"/>
    </location>
</feature>
<protein>
    <submittedName>
        <fullName evidence="2">Uncharacterized protein</fullName>
    </submittedName>
</protein>